<name>A0A162N0M3_9FIRM</name>
<dbReference type="GO" id="GO:0005737">
    <property type="term" value="C:cytoplasm"/>
    <property type="evidence" value="ECO:0007669"/>
    <property type="project" value="TreeGrafter"/>
</dbReference>
<dbReference type="OrthoDB" id="9780685at2"/>
<evidence type="ECO:0000256" key="5">
    <source>
        <dbReference type="ARBA" id="ARBA00022898"/>
    </source>
</evidence>
<evidence type="ECO:0000256" key="11">
    <source>
        <dbReference type="PIRSR" id="PIRSR001434-2"/>
    </source>
</evidence>
<dbReference type="Pfam" id="PF01053">
    <property type="entry name" value="Cys_Met_Meta_PP"/>
    <property type="match status" value="1"/>
</dbReference>
<dbReference type="InterPro" id="IPR015422">
    <property type="entry name" value="PyrdxlP-dep_Trfase_small"/>
</dbReference>
<evidence type="ECO:0000256" key="7">
    <source>
        <dbReference type="ARBA" id="ARBA00047175"/>
    </source>
</evidence>
<dbReference type="InterPro" id="IPR000277">
    <property type="entry name" value="Cys/Met-Metab_PyrdxlP-dep_enz"/>
</dbReference>
<comment type="catalytic activity">
    <reaction evidence="10">
        <text>L-methionine + H2O = methanethiol + 2-oxobutanoate + NH4(+)</text>
        <dbReference type="Rhea" id="RHEA:23800"/>
        <dbReference type="ChEBI" id="CHEBI:15377"/>
        <dbReference type="ChEBI" id="CHEBI:16007"/>
        <dbReference type="ChEBI" id="CHEBI:16763"/>
        <dbReference type="ChEBI" id="CHEBI:28938"/>
        <dbReference type="ChEBI" id="CHEBI:57844"/>
        <dbReference type="EC" id="4.4.1.11"/>
    </reaction>
    <physiologicalReaction direction="left-to-right" evidence="10">
        <dbReference type="Rhea" id="RHEA:23801"/>
    </physiologicalReaction>
</comment>
<feature type="modified residue" description="N6-(pyridoxal phosphate)lysine" evidence="11">
    <location>
        <position position="204"/>
    </location>
</feature>
<comment type="catalytic activity">
    <reaction evidence="9">
        <text>L-homocysteine + H2O = 2-oxobutanoate + hydrogen sulfide + NH4(+) + H(+)</text>
        <dbReference type="Rhea" id="RHEA:14501"/>
        <dbReference type="ChEBI" id="CHEBI:15377"/>
        <dbReference type="ChEBI" id="CHEBI:15378"/>
        <dbReference type="ChEBI" id="CHEBI:16763"/>
        <dbReference type="ChEBI" id="CHEBI:28938"/>
        <dbReference type="ChEBI" id="CHEBI:29919"/>
        <dbReference type="ChEBI" id="CHEBI:58199"/>
        <dbReference type="EC" id="4.4.1.2"/>
    </reaction>
    <physiologicalReaction direction="left-to-right" evidence="9">
        <dbReference type="Rhea" id="RHEA:14502"/>
    </physiologicalReaction>
</comment>
<dbReference type="AlphaFoldDB" id="A0A162N0M3"/>
<evidence type="ECO:0000313" key="13">
    <source>
        <dbReference type="EMBL" id="KYO68638.1"/>
    </source>
</evidence>
<gene>
    <name evidence="13" type="primary">mdeA_1</name>
    <name evidence="13" type="ORF">ATZ99_01470</name>
</gene>
<dbReference type="RefSeq" id="WP_068747341.1">
    <property type="nucleotide sequence ID" value="NZ_LOHZ01000015.1"/>
</dbReference>
<dbReference type="InterPro" id="IPR015421">
    <property type="entry name" value="PyrdxlP-dep_Trfase_major"/>
</dbReference>
<evidence type="ECO:0000313" key="14">
    <source>
        <dbReference type="Proteomes" id="UP000075737"/>
    </source>
</evidence>
<dbReference type="GO" id="GO:0047982">
    <property type="term" value="F:homocysteine desulfhydrase activity"/>
    <property type="evidence" value="ECO:0007669"/>
    <property type="project" value="UniProtKB-EC"/>
</dbReference>
<dbReference type="EC" id="4.4.1.2" evidence="7"/>
<dbReference type="CDD" id="cd00614">
    <property type="entry name" value="CGS_like"/>
    <property type="match status" value="1"/>
</dbReference>
<evidence type="ECO:0000256" key="12">
    <source>
        <dbReference type="RuleBase" id="RU362118"/>
    </source>
</evidence>
<keyword evidence="5 11" id="KW-0663">Pyridoxal phosphate</keyword>
<dbReference type="GO" id="GO:0018826">
    <property type="term" value="F:methionine gamma-lyase activity"/>
    <property type="evidence" value="ECO:0007669"/>
    <property type="project" value="UniProtKB-EC"/>
</dbReference>
<evidence type="ECO:0000256" key="2">
    <source>
        <dbReference type="ARBA" id="ARBA00008667"/>
    </source>
</evidence>
<dbReference type="STRING" id="520767.ATZ99_01470"/>
<dbReference type="SUPFAM" id="SSF53383">
    <property type="entry name" value="PLP-dependent transferases"/>
    <property type="match status" value="1"/>
</dbReference>
<dbReference type="PANTHER" id="PTHR11808:SF80">
    <property type="entry name" value="CYSTATHIONINE GAMMA-LYASE"/>
    <property type="match status" value="1"/>
</dbReference>
<comment type="similarity">
    <text evidence="2">Belongs to the trans-sulfuration enzymes family. L-methionine gamma-lyase subfamily.</text>
</comment>
<organism evidence="13 14">
    <name type="scientific">Thermovenabulum gondwanense</name>
    <dbReference type="NCBI Taxonomy" id="520767"/>
    <lineage>
        <taxon>Bacteria</taxon>
        <taxon>Bacillati</taxon>
        <taxon>Bacillota</taxon>
        <taxon>Clostridia</taxon>
        <taxon>Thermosediminibacterales</taxon>
        <taxon>Thermosediminibacteraceae</taxon>
        <taxon>Thermovenabulum</taxon>
    </lineage>
</organism>
<comment type="cofactor">
    <cofactor evidence="1 12">
        <name>pyridoxal 5'-phosphate</name>
        <dbReference type="ChEBI" id="CHEBI:597326"/>
    </cofactor>
</comment>
<keyword evidence="14" id="KW-1185">Reference proteome</keyword>
<evidence type="ECO:0000256" key="8">
    <source>
        <dbReference type="ARBA" id="ARBA00047199"/>
    </source>
</evidence>
<dbReference type="PATRIC" id="fig|520767.4.peg.154"/>
<dbReference type="NCBIfam" id="TIGR01328">
    <property type="entry name" value="met_gam_lyase"/>
    <property type="match status" value="1"/>
</dbReference>
<evidence type="ECO:0000256" key="1">
    <source>
        <dbReference type="ARBA" id="ARBA00001933"/>
    </source>
</evidence>
<evidence type="ECO:0000256" key="6">
    <source>
        <dbReference type="ARBA" id="ARBA00023239"/>
    </source>
</evidence>
<accession>A0A162N0M3</accession>
<dbReference type="GO" id="GO:0019346">
    <property type="term" value="P:transsulfuration"/>
    <property type="evidence" value="ECO:0007669"/>
    <property type="project" value="InterPro"/>
</dbReference>
<reference evidence="13 14" key="1">
    <citation type="submission" date="2015-12" db="EMBL/GenBank/DDBJ databases">
        <title>Draft genome of Thermovenabulum gondwanense isolated from a red thermophilic microbial mat colonisisng an outflow channel of a bore well.</title>
        <authorList>
            <person name="Patel B.K."/>
        </authorList>
    </citation>
    <scope>NUCLEOTIDE SEQUENCE [LARGE SCALE GENOMIC DNA]</scope>
    <source>
        <strain evidence="13 14">R270</strain>
    </source>
</reference>
<evidence type="ECO:0000256" key="3">
    <source>
        <dbReference type="ARBA" id="ARBA00012222"/>
    </source>
</evidence>
<dbReference type="EC" id="4.4.1.11" evidence="3"/>
<evidence type="ECO:0000256" key="4">
    <source>
        <dbReference type="ARBA" id="ARBA00019040"/>
    </source>
</evidence>
<dbReference type="Gene3D" id="3.40.640.10">
    <property type="entry name" value="Type I PLP-dependent aspartate aminotransferase-like (Major domain)"/>
    <property type="match status" value="1"/>
</dbReference>
<dbReference type="InterPro" id="IPR015424">
    <property type="entry name" value="PyrdxlP-dep_Trfase"/>
</dbReference>
<dbReference type="PIRSF" id="PIRSF001434">
    <property type="entry name" value="CGS"/>
    <property type="match status" value="1"/>
</dbReference>
<evidence type="ECO:0000256" key="10">
    <source>
        <dbReference type="ARBA" id="ARBA00052699"/>
    </source>
</evidence>
<sequence>MKFNTKAIHAGQKHDPFTGAHVTPIYQTSTFVFENVDQGARRFAGEEHGYIYTRLGNPTVTELEEKMAALENGEAAIATASGMAAISTVLFTLLKQGDHIIANDTLYGCTHSFLSHVLPKYGIEVTFADLSELSNLERAIKHNTKVVYIETPANPTLKLVDLGGAAKIAHNVGAKVVVDNTFMTPYLQRPIEHGVDVVIHSATKYIGGNGDVIAGIIVGPKELIAEIKVPYLKDIGGIISPFDAWLLLRGIKTLGLRMDRHCRNAQIVAEFLEGHPIIDKVYYPGLFSHPQHELAKKQMDGFGGMISFELKGGIEAGKLLMNNVKLIALAVSLGCVDSLIQHPASMTHSPVPREERLRAGITDGLVRLSVGLEDVEDIITDLEQALEKVKNELM</sequence>
<dbReference type="GO" id="GO:0030170">
    <property type="term" value="F:pyridoxal phosphate binding"/>
    <property type="evidence" value="ECO:0007669"/>
    <property type="project" value="InterPro"/>
</dbReference>
<keyword evidence="6 13" id="KW-0456">Lyase</keyword>
<comment type="caution">
    <text evidence="13">The sequence shown here is derived from an EMBL/GenBank/DDBJ whole genome shotgun (WGS) entry which is preliminary data.</text>
</comment>
<dbReference type="Gene3D" id="3.90.1150.10">
    <property type="entry name" value="Aspartate Aminotransferase, domain 1"/>
    <property type="match status" value="1"/>
</dbReference>
<dbReference type="EMBL" id="LOHZ01000015">
    <property type="protein sequence ID" value="KYO68638.1"/>
    <property type="molecule type" value="Genomic_DNA"/>
</dbReference>
<protein>
    <recommendedName>
        <fullName evidence="4">L-methionine gamma-lyase</fullName>
        <ecNumber evidence="3">4.4.1.11</ecNumber>
        <ecNumber evidence="7">4.4.1.2</ecNumber>
    </recommendedName>
    <alternativeName>
        <fullName evidence="8">Homocysteine desulfhydrase</fullName>
    </alternativeName>
</protein>
<dbReference type="InterPro" id="IPR006237">
    <property type="entry name" value="L-Met_gamma_lys"/>
</dbReference>
<dbReference type="FunFam" id="3.90.1150.10:FF:000008">
    <property type="entry name" value="Cystathionine gamma-synthase"/>
    <property type="match status" value="1"/>
</dbReference>
<dbReference type="FunFam" id="3.40.640.10:FF:000046">
    <property type="entry name" value="Cystathionine gamma-lyase"/>
    <property type="match status" value="1"/>
</dbReference>
<evidence type="ECO:0000256" key="9">
    <source>
        <dbReference type="ARBA" id="ARBA00048780"/>
    </source>
</evidence>
<dbReference type="Proteomes" id="UP000075737">
    <property type="component" value="Unassembled WGS sequence"/>
</dbReference>
<proteinExistence type="inferred from homology"/>
<dbReference type="PANTHER" id="PTHR11808">
    <property type="entry name" value="TRANS-SULFURATION ENZYME FAMILY MEMBER"/>
    <property type="match status" value="1"/>
</dbReference>